<reference evidence="1" key="1">
    <citation type="submission" date="2015-07" db="EMBL/GenBank/DDBJ databases">
        <title>Adaptation to a free-living lifestyle via gene acquisitions in the diplomonad Trepomonas sp. PC1.</title>
        <authorList>
            <person name="Xu F."/>
            <person name="Jerlstrom-Hultqvist J."/>
            <person name="Kolisko M."/>
            <person name="Simpson A.G.B."/>
            <person name="Roger A.J."/>
            <person name="Svard S.G."/>
            <person name="Andersson J.O."/>
        </authorList>
    </citation>
    <scope>NUCLEOTIDE SEQUENCE</scope>
    <source>
        <strain evidence="1">PC1</strain>
    </source>
</reference>
<dbReference type="EMBL" id="GDID01007133">
    <property type="protein sequence ID" value="JAP89473.1"/>
    <property type="molecule type" value="Transcribed_RNA"/>
</dbReference>
<protein>
    <submittedName>
        <fullName evidence="1">Uncharacterized protein</fullName>
    </submittedName>
</protein>
<sequence>STKAPRQIYLQDCKSEESYQILHFEFKKYLQQVKVQQWRTRQLLQQLQSVMLKELKNRFCIPFVRQALEKSSDHIEQFVHPWIYSMVISFYGFDAIETQEKKHEQTQPVEEQIEQKEVFQVQSSEINVVENFQVQTLSLSSPKKPKMQTHKRKYVIQTSIIPVQSEEFAVSFAKPVYKLTDDNLQIAKRQKAIQEISKKQKLLQNRSISAKQRLLSLRLQNKRFQPTIINFEDTESEILTRIQQLKDTLAIKLKLKKKIPPIKKVLSQIVTLNQKIVTQKDFCRLLKLKTLLLKKNFILLKYKISSRSFLGKIQENLYHFEPFSFYKALKLEKLKQTKRDLIFLANQQSQTDTKKLLSSLQNQFSVQKVNAQDIFKLVKIISGK</sequence>
<organism evidence="1">
    <name type="scientific">Trepomonas sp. PC1</name>
    <dbReference type="NCBI Taxonomy" id="1076344"/>
    <lineage>
        <taxon>Eukaryota</taxon>
        <taxon>Metamonada</taxon>
        <taxon>Diplomonadida</taxon>
        <taxon>Hexamitidae</taxon>
        <taxon>Hexamitinae</taxon>
        <taxon>Trepomonas</taxon>
    </lineage>
</organism>
<name>A0A146JXQ9_9EUKA</name>
<accession>A0A146JXQ9</accession>
<proteinExistence type="predicted"/>
<dbReference type="AlphaFoldDB" id="A0A146JXQ9"/>
<gene>
    <name evidence="1" type="ORF">TPC1_31032</name>
</gene>
<feature type="non-terminal residue" evidence="1">
    <location>
        <position position="1"/>
    </location>
</feature>
<evidence type="ECO:0000313" key="1">
    <source>
        <dbReference type="EMBL" id="JAP89473.1"/>
    </source>
</evidence>